<dbReference type="Proteomes" id="UP000241986">
    <property type="component" value="Unassembled WGS sequence"/>
</dbReference>
<dbReference type="KEGG" id="avo:AMS64_07890"/>
<comment type="caution">
    <text evidence="1">The sequence shown here is derived from an EMBL/GenBank/DDBJ whole genome shotgun (WGS) entry which is preliminary data.</text>
</comment>
<accession>A0A2S3XMS5</accession>
<protein>
    <submittedName>
        <fullName evidence="1">Short-chain dehydrogenase</fullName>
    </submittedName>
</protein>
<evidence type="ECO:0000313" key="1">
    <source>
        <dbReference type="EMBL" id="PTH78304.1"/>
    </source>
</evidence>
<name>A0A2S3XMS5_AERVE</name>
<proteinExistence type="predicted"/>
<evidence type="ECO:0000313" key="2">
    <source>
        <dbReference type="Proteomes" id="UP000241986"/>
    </source>
</evidence>
<organism evidence="1 2">
    <name type="scientific">Aeromonas veronii</name>
    <dbReference type="NCBI Taxonomy" id="654"/>
    <lineage>
        <taxon>Bacteria</taxon>
        <taxon>Pseudomonadati</taxon>
        <taxon>Pseudomonadota</taxon>
        <taxon>Gammaproteobacteria</taxon>
        <taxon>Aeromonadales</taxon>
        <taxon>Aeromonadaceae</taxon>
        <taxon>Aeromonas</taxon>
    </lineage>
</organism>
<dbReference type="AlphaFoldDB" id="A0A2S3XMS5"/>
<dbReference type="EMBL" id="PZKL01000059">
    <property type="protein sequence ID" value="PTH78304.1"/>
    <property type="molecule type" value="Genomic_DNA"/>
</dbReference>
<reference evidence="1 2" key="1">
    <citation type="submission" date="2018-03" db="EMBL/GenBank/DDBJ databases">
        <title>Aeromonas veronii whole genome sequencing and analysis.</title>
        <authorList>
            <person name="Xie H."/>
            <person name="Liu T."/>
            <person name="Wang K."/>
        </authorList>
    </citation>
    <scope>NUCLEOTIDE SEQUENCE [LARGE SCALE GENOMIC DNA]</scope>
    <source>
        <strain evidence="1 2">XH.VA.1</strain>
    </source>
</reference>
<gene>
    <name evidence="1" type="ORF">DAA48_25660</name>
</gene>
<sequence length="47" mass="5393">MYPEVYIEFEGKNEGKADDGFAEDYDAVVSVEKVINFTTEIPYTCQH</sequence>